<name>A0A074M8E0_ERYLO</name>
<evidence type="ECO:0000256" key="7">
    <source>
        <dbReference type="ARBA" id="ARBA00049145"/>
    </source>
</evidence>
<dbReference type="Proteomes" id="UP000027647">
    <property type="component" value="Unassembled WGS sequence"/>
</dbReference>
<dbReference type="PROSITE" id="PS00435">
    <property type="entry name" value="PEROXIDASE_1"/>
    <property type="match status" value="1"/>
</dbReference>
<evidence type="ECO:0000313" key="14">
    <source>
        <dbReference type="Proteomes" id="UP000027647"/>
    </source>
</evidence>
<keyword evidence="5 10" id="KW-0408">Iron</keyword>
<evidence type="ECO:0000313" key="13">
    <source>
        <dbReference type="EMBL" id="KEO89659.1"/>
    </source>
</evidence>
<evidence type="ECO:0000256" key="11">
    <source>
        <dbReference type="RuleBase" id="RU003451"/>
    </source>
</evidence>
<feature type="signal peptide" evidence="10 11">
    <location>
        <begin position="1"/>
        <end position="23"/>
    </location>
</feature>
<feature type="binding site" description="axial binding residue" evidence="10">
    <location>
        <position position="291"/>
    </location>
    <ligand>
        <name>heme b</name>
        <dbReference type="ChEBI" id="CHEBI:60344"/>
    </ligand>
    <ligandPart>
        <name>Fe</name>
        <dbReference type="ChEBI" id="CHEBI:18248"/>
    </ligandPart>
</feature>
<dbReference type="GO" id="GO:0042744">
    <property type="term" value="P:hydrogen peroxide catabolic process"/>
    <property type="evidence" value="ECO:0007669"/>
    <property type="project" value="UniProtKB-KW"/>
</dbReference>
<evidence type="ECO:0000256" key="6">
    <source>
        <dbReference type="ARBA" id="ARBA00023324"/>
    </source>
</evidence>
<comment type="cofactor">
    <cofactor evidence="10">
        <name>heme b</name>
        <dbReference type="ChEBI" id="CHEBI:60344"/>
    </cofactor>
    <text evidence="10">Binds 1 heme b (iron(II)-protoporphyrin IX) group per dimer.</text>
</comment>
<dbReference type="AlphaFoldDB" id="A0A074M8E0"/>
<keyword evidence="2 10" id="KW-0349">Heme</keyword>
<dbReference type="NCBIfam" id="TIGR00198">
    <property type="entry name" value="cat_per_HPI"/>
    <property type="match status" value="1"/>
</dbReference>
<dbReference type="CDD" id="cd08200">
    <property type="entry name" value="catalase_peroxidase_2"/>
    <property type="match status" value="1"/>
</dbReference>
<dbReference type="GO" id="GO:0020037">
    <property type="term" value="F:heme binding"/>
    <property type="evidence" value="ECO:0007669"/>
    <property type="project" value="InterPro"/>
</dbReference>
<comment type="caution">
    <text evidence="13">The sequence shown here is derived from an EMBL/GenBank/DDBJ whole genome shotgun (WGS) entry which is preliminary data.</text>
</comment>
<dbReference type="SUPFAM" id="SSF48113">
    <property type="entry name" value="Heme-dependent peroxidases"/>
    <property type="match status" value="2"/>
</dbReference>
<keyword evidence="1 10" id="KW-0575">Peroxidase</keyword>
<comment type="subunit">
    <text evidence="10">Homodimer or homotetramer.</text>
</comment>
<dbReference type="PRINTS" id="PR00460">
    <property type="entry name" value="BPEROXIDASE"/>
</dbReference>
<dbReference type="NCBIfam" id="NF011635">
    <property type="entry name" value="PRK15061.1"/>
    <property type="match status" value="1"/>
</dbReference>
<feature type="active site" description="Proton acceptor" evidence="10">
    <location>
        <position position="121"/>
    </location>
</feature>
<evidence type="ECO:0000256" key="1">
    <source>
        <dbReference type="ARBA" id="ARBA00022559"/>
    </source>
</evidence>
<comment type="function">
    <text evidence="10">Bifunctional enzyme with both catalase and broad-spectrum peroxidase activity.</text>
</comment>
<feature type="domain" description="Plant heme peroxidase family profile" evidence="12">
    <location>
        <begin position="510"/>
        <end position="751"/>
    </location>
</feature>
<dbReference type="Pfam" id="PF00141">
    <property type="entry name" value="peroxidase"/>
    <property type="match status" value="2"/>
</dbReference>
<dbReference type="PANTHER" id="PTHR30555:SF0">
    <property type="entry name" value="CATALASE-PEROXIDASE"/>
    <property type="match status" value="1"/>
</dbReference>
<dbReference type="PROSITE" id="PS50873">
    <property type="entry name" value="PEROXIDASE_4"/>
    <property type="match status" value="2"/>
</dbReference>
<comment type="PTM">
    <text evidence="10">Formation of the three residue Trp-Tyr-Met cross-link is important for the catalase, but not the peroxidase activity of the enzyme.</text>
</comment>
<evidence type="ECO:0000256" key="10">
    <source>
        <dbReference type="HAMAP-Rule" id="MF_01961"/>
    </source>
</evidence>
<dbReference type="PROSITE" id="PS00436">
    <property type="entry name" value="PEROXIDASE_2"/>
    <property type="match status" value="1"/>
</dbReference>
<comment type="catalytic activity">
    <reaction evidence="8 10 11">
        <text>H2O2 + AH2 = A + 2 H2O</text>
        <dbReference type="Rhea" id="RHEA:30275"/>
        <dbReference type="ChEBI" id="CHEBI:13193"/>
        <dbReference type="ChEBI" id="CHEBI:15377"/>
        <dbReference type="ChEBI" id="CHEBI:16240"/>
        <dbReference type="ChEBI" id="CHEBI:17499"/>
        <dbReference type="EC" id="1.11.1.21"/>
    </reaction>
</comment>
<feature type="domain" description="Plant heme peroxidase family profile" evidence="12">
    <location>
        <begin position="154"/>
        <end position="456"/>
    </location>
</feature>
<dbReference type="GO" id="GO:0004096">
    <property type="term" value="F:catalase activity"/>
    <property type="evidence" value="ECO:0007669"/>
    <property type="project" value="UniProtKB-UniRule"/>
</dbReference>
<sequence length="760" mass="82403" precursor="true">MKHLIKLPLVAATSLLAVTAVNATPPGFNQGGMGTVPMNAKGENPRSVQHWWPEVVDLQRLRQNEQIQDPLGEDFDYAEAFASLDLDEVKADVAAAMTDSKEWWPADYGSYTGLFIRLAWHSAGAYRSGDGRGGSDGGQIRFEPLNSWPDNGNLDKARRLLWPVKQKYGRSLSWADLIVLSGNVALEEAGFKTAGFAGGRVDDWQPDLVYWGPEKKFLTSSRFSKRPGQTGETPQELQETLGASELGLIYVNPEGPEGNMDILESGERIRTTFGRMGMNDEETAALIIGGHTLGKNHGASKKECIGVEPAAAPVQAQGFGWKNSCGTGAGPDATTSGLEGAWTATPITWSANYLENLYNFEWRETRSPAGAGQWIPVNADQLEFVPDAFDPEKFHPPVMLTTDLAMRYDPKYGAITKKWAENPELMDQAFARAWFKLTHRDMGPSARYAGSQAPAEQYSWQDPLPAASTEVINASDIATLKDAIRSSGLSNSDLVRTAWASAVTYRDTDLRGGANGSRIRLAPQKDWAENDPGMLAKVVGAMEGIAADFNASSPRNVSIADLIVLGGAVAIENAAKASGHSVTVDFTPGRVDATQEMTDAKGIELLRPAADAFRNFYSAAARLTPTEMMVDRADLLNLTVAEMTVLIGGMRALDANSGGAKHGVFTKAPGMLSNDFFVNLLDMGTVWAPSASEEGVFEGRGRSDGELKWTATEVDLVFGSNSELRSVAEVYAYAGGEERFIKDFAKAWNKVMMLDRFDVK</sequence>
<keyword evidence="3 10" id="KW-0479">Metal-binding</keyword>
<comment type="similarity">
    <text evidence="9 10 11">Belongs to the peroxidase family. Peroxidase/catalase subfamily.</text>
</comment>
<evidence type="ECO:0000256" key="8">
    <source>
        <dbReference type="ARBA" id="ARBA00051651"/>
    </source>
</evidence>
<evidence type="ECO:0000259" key="12">
    <source>
        <dbReference type="PROSITE" id="PS50873"/>
    </source>
</evidence>
<evidence type="ECO:0000256" key="5">
    <source>
        <dbReference type="ARBA" id="ARBA00023004"/>
    </source>
</evidence>
<feature type="cross-link" description="Tryptophyl-tyrosyl-methioninium (Tyr-Met) (with Trp-120)" evidence="10">
    <location>
        <begin position="250"/>
        <end position="276"/>
    </location>
</feature>
<protein>
    <recommendedName>
        <fullName evidence="10 11">Catalase-peroxidase</fullName>
        <shortName evidence="10">CP</shortName>
        <ecNumber evidence="10 11">1.11.1.21</ecNumber>
    </recommendedName>
    <alternativeName>
        <fullName evidence="10">Peroxidase/catalase</fullName>
    </alternativeName>
</protein>
<dbReference type="EMBL" id="JMIW01000004">
    <property type="protein sequence ID" value="KEO89659.1"/>
    <property type="molecule type" value="Genomic_DNA"/>
</dbReference>
<dbReference type="STRING" id="1044.EH31_10905"/>
<dbReference type="FunFam" id="1.10.420.10:FF:000004">
    <property type="entry name" value="Catalase-peroxidase"/>
    <property type="match status" value="1"/>
</dbReference>
<comment type="catalytic activity">
    <reaction evidence="7 10 11">
        <text>2 H2O2 = O2 + 2 H2O</text>
        <dbReference type="Rhea" id="RHEA:20309"/>
        <dbReference type="ChEBI" id="CHEBI:15377"/>
        <dbReference type="ChEBI" id="CHEBI:15379"/>
        <dbReference type="ChEBI" id="CHEBI:16240"/>
        <dbReference type="EC" id="1.11.1.21"/>
    </reaction>
</comment>
<dbReference type="GO" id="GO:0070301">
    <property type="term" value="P:cellular response to hydrogen peroxide"/>
    <property type="evidence" value="ECO:0007669"/>
    <property type="project" value="TreeGrafter"/>
</dbReference>
<gene>
    <name evidence="10" type="primary">katG</name>
    <name evidence="13" type="ORF">EH31_10905</name>
</gene>
<feature type="site" description="Transition state stabilizer" evidence="10">
    <location>
        <position position="117"/>
    </location>
</feature>
<evidence type="ECO:0000256" key="9">
    <source>
        <dbReference type="ARBA" id="ARBA00060838"/>
    </source>
</evidence>
<dbReference type="eggNOG" id="COG0376">
    <property type="taxonomic scope" value="Bacteria"/>
</dbReference>
<dbReference type="Gene3D" id="1.10.520.10">
    <property type="match status" value="2"/>
</dbReference>
<dbReference type="Gene3D" id="1.10.420.10">
    <property type="entry name" value="Peroxidase, domain 2"/>
    <property type="match status" value="2"/>
</dbReference>
<dbReference type="GO" id="GO:0046872">
    <property type="term" value="F:metal ion binding"/>
    <property type="evidence" value="ECO:0007669"/>
    <property type="project" value="UniProtKB-KW"/>
</dbReference>
<organism evidence="13 14">
    <name type="scientific">Erythrobacter longus</name>
    <dbReference type="NCBI Taxonomy" id="1044"/>
    <lineage>
        <taxon>Bacteria</taxon>
        <taxon>Pseudomonadati</taxon>
        <taxon>Pseudomonadota</taxon>
        <taxon>Alphaproteobacteria</taxon>
        <taxon>Sphingomonadales</taxon>
        <taxon>Erythrobacteraceae</taxon>
        <taxon>Erythrobacter/Porphyrobacter group</taxon>
        <taxon>Erythrobacter</taxon>
    </lineage>
</organism>
<dbReference type="PANTHER" id="PTHR30555">
    <property type="entry name" value="HYDROPEROXIDASE I, BIFUNCTIONAL CATALASE-PEROXIDASE"/>
    <property type="match status" value="1"/>
</dbReference>
<dbReference type="RefSeq" id="WP_034960226.1">
    <property type="nucleotide sequence ID" value="NZ_JMIW01000004.1"/>
</dbReference>
<dbReference type="InterPro" id="IPR002016">
    <property type="entry name" value="Haem_peroxidase"/>
</dbReference>
<dbReference type="HAMAP" id="MF_01961">
    <property type="entry name" value="Catal_peroxid"/>
    <property type="match status" value="1"/>
</dbReference>
<keyword evidence="4 10" id="KW-0560">Oxidoreductase</keyword>
<evidence type="ECO:0000256" key="4">
    <source>
        <dbReference type="ARBA" id="ARBA00023002"/>
    </source>
</evidence>
<dbReference type="InterPro" id="IPR019793">
    <property type="entry name" value="Peroxidases_heam-ligand_BS"/>
</dbReference>
<reference evidence="13 14" key="1">
    <citation type="submission" date="2014-04" db="EMBL/GenBank/DDBJ databases">
        <title>A comprehensive comparison of genomes of Erythrobacter spp. strains.</title>
        <authorList>
            <person name="Zheng Q."/>
        </authorList>
    </citation>
    <scope>NUCLEOTIDE SEQUENCE [LARGE SCALE GENOMIC DNA]</scope>
    <source>
        <strain evidence="13 14">DSM 6997</strain>
    </source>
</reference>
<proteinExistence type="inferred from homology"/>
<dbReference type="EC" id="1.11.1.21" evidence="10 11"/>
<dbReference type="InterPro" id="IPR010255">
    <property type="entry name" value="Haem_peroxidase_sf"/>
</dbReference>
<dbReference type="InterPro" id="IPR000763">
    <property type="entry name" value="Catalase_peroxidase"/>
</dbReference>
<keyword evidence="6 10" id="KW-0376">Hydrogen peroxide</keyword>
<dbReference type="InterPro" id="IPR019794">
    <property type="entry name" value="Peroxidases_AS"/>
</dbReference>
<evidence type="ECO:0000256" key="2">
    <source>
        <dbReference type="ARBA" id="ARBA00022617"/>
    </source>
</evidence>
<keyword evidence="10 11" id="KW-0732">Signal</keyword>
<dbReference type="OrthoDB" id="9759743at2"/>
<accession>A0A074M8E0</accession>
<dbReference type="GO" id="GO:0005829">
    <property type="term" value="C:cytosol"/>
    <property type="evidence" value="ECO:0007669"/>
    <property type="project" value="TreeGrafter"/>
</dbReference>
<keyword evidence="14" id="KW-1185">Reference proteome</keyword>
<comment type="caution">
    <text evidence="10">Lacks conserved residue(s) required for the propagation of feature annotation.</text>
</comment>
<dbReference type="PRINTS" id="PR00458">
    <property type="entry name" value="PEROXIDASE"/>
</dbReference>
<feature type="chain" id="PRO_5006985869" description="Catalase-peroxidase" evidence="10 11">
    <location>
        <begin position="24"/>
        <end position="760"/>
    </location>
</feature>
<evidence type="ECO:0000256" key="3">
    <source>
        <dbReference type="ARBA" id="ARBA00022723"/>
    </source>
</evidence>